<proteinExistence type="predicted"/>
<feature type="domain" description="Cupin type-2" evidence="1">
    <location>
        <begin position="25"/>
        <end position="74"/>
    </location>
</feature>
<dbReference type="InterPro" id="IPR011051">
    <property type="entry name" value="RmlC_Cupin_sf"/>
</dbReference>
<dbReference type="Pfam" id="PF07883">
    <property type="entry name" value="Cupin_2"/>
    <property type="match status" value="1"/>
</dbReference>
<accession>A0ABR6YQD2</accession>
<keyword evidence="3" id="KW-1185">Reference proteome</keyword>
<dbReference type="SUPFAM" id="SSF51182">
    <property type="entry name" value="RmlC-like cupins"/>
    <property type="match status" value="1"/>
</dbReference>
<protein>
    <submittedName>
        <fullName evidence="2">AraC family ligand binding domain-containing protein</fullName>
    </submittedName>
</protein>
<dbReference type="Proteomes" id="UP000613113">
    <property type="component" value="Unassembled WGS sequence"/>
</dbReference>
<sequence length="90" mass="10645">MDDFETFKDKKIKLGFDEVLIRSWEPHFQNEMHSHPFDTEAVVVKGEYWLTLGKHIQHLKTGDTFKVPRDVLHSERYGKEGAVFWAARKN</sequence>
<organism evidence="2 3">
    <name type="scientific">Undibacterium griseum</name>
    <dbReference type="NCBI Taxonomy" id="2762295"/>
    <lineage>
        <taxon>Bacteria</taxon>
        <taxon>Pseudomonadati</taxon>
        <taxon>Pseudomonadota</taxon>
        <taxon>Betaproteobacteria</taxon>
        <taxon>Burkholderiales</taxon>
        <taxon>Oxalobacteraceae</taxon>
        <taxon>Undibacterium</taxon>
    </lineage>
</organism>
<comment type="caution">
    <text evidence="2">The sequence shown here is derived from an EMBL/GenBank/DDBJ whole genome shotgun (WGS) entry which is preliminary data.</text>
</comment>
<reference evidence="2 3" key="1">
    <citation type="submission" date="2020-08" db="EMBL/GenBank/DDBJ databases">
        <title>Novel species isolated from subtropical streams in China.</title>
        <authorList>
            <person name="Lu H."/>
        </authorList>
    </citation>
    <scope>NUCLEOTIDE SEQUENCE [LARGE SCALE GENOMIC DNA]</scope>
    <source>
        <strain evidence="2 3">FT31W</strain>
    </source>
</reference>
<dbReference type="InterPro" id="IPR014710">
    <property type="entry name" value="RmlC-like_jellyroll"/>
</dbReference>
<gene>
    <name evidence="2" type="ORF">H8K27_13250</name>
</gene>
<dbReference type="Gene3D" id="2.60.120.10">
    <property type="entry name" value="Jelly Rolls"/>
    <property type="match status" value="1"/>
</dbReference>
<dbReference type="EMBL" id="JACOGC010000005">
    <property type="protein sequence ID" value="MBC3886100.1"/>
    <property type="molecule type" value="Genomic_DNA"/>
</dbReference>
<evidence type="ECO:0000313" key="2">
    <source>
        <dbReference type="EMBL" id="MBC3886100.1"/>
    </source>
</evidence>
<evidence type="ECO:0000313" key="3">
    <source>
        <dbReference type="Proteomes" id="UP000613113"/>
    </source>
</evidence>
<dbReference type="InterPro" id="IPR013096">
    <property type="entry name" value="Cupin_2"/>
</dbReference>
<name>A0ABR6YQD2_9BURK</name>
<evidence type="ECO:0000259" key="1">
    <source>
        <dbReference type="Pfam" id="PF07883"/>
    </source>
</evidence>